<accession>B9XAL3</accession>
<protein>
    <submittedName>
        <fullName evidence="1">Uncharacterized protein</fullName>
    </submittedName>
</protein>
<evidence type="ECO:0000313" key="1">
    <source>
        <dbReference type="EMBL" id="EEF63048.1"/>
    </source>
</evidence>
<dbReference type="STRING" id="320771.Cflav_PD5683"/>
<organism evidence="1 2">
    <name type="scientific">Pedosphaera parvula (strain Ellin514)</name>
    <dbReference type="NCBI Taxonomy" id="320771"/>
    <lineage>
        <taxon>Bacteria</taxon>
        <taxon>Pseudomonadati</taxon>
        <taxon>Verrucomicrobiota</taxon>
        <taxon>Pedosphaerae</taxon>
        <taxon>Pedosphaerales</taxon>
        <taxon>Pedosphaeraceae</taxon>
        <taxon>Pedosphaera</taxon>
    </lineage>
</organism>
<gene>
    <name evidence="1" type="ORF">Cflav_PD5683</name>
</gene>
<reference evidence="1 2" key="1">
    <citation type="journal article" date="2011" name="J. Bacteriol.">
        <title>Genome sequence of 'Pedosphaera parvula' Ellin514, an aerobic Verrucomicrobial isolate from pasture soil.</title>
        <authorList>
            <person name="Kant R."/>
            <person name="van Passel M.W."/>
            <person name="Sangwan P."/>
            <person name="Palva A."/>
            <person name="Lucas S."/>
            <person name="Copeland A."/>
            <person name="Lapidus A."/>
            <person name="Glavina Del Rio T."/>
            <person name="Dalin E."/>
            <person name="Tice H."/>
            <person name="Bruce D."/>
            <person name="Goodwin L."/>
            <person name="Pitluck S."/>
            <person name="Chertkov O."/>
            <person name="Larimer F.W."/>
            <person name="Land M.L."/>
            <person name="Hauser L."/>
            <person name="Brettin T.S."/>
            <person name="Detter J.C."/>
            <person name="Han S."/>
            <person name="de Vos W.M."/>
            <person name="Janssen P.H."/>
            <person name="Smidt H."/>
        </authorList>
    </citation>
    <scope>NUCLEOTIDE SEQUENCE [LARGE SCALE GENOMIC DNA]</scope>
    <source>
        <strain evidence="1 2">Ellin514</strain>
    </source>
</reference>
<name>B9XAL3_PEDPL</name>
<keyword evidence="2" id="KW-1185">Reference proteome</keyword>
<evidence type="ECO:0000313" key="2">
    <source>
        <dbReference type="Proteomes" id="UP000003688"/>
    </source>
</evidence>
<dbReference type="EMBL" id="ABOX02000002">
    <property type="protein sequence ID" value="EEF63048.1"/>
    <property type="molecule type" value="Genomic_DNA"/>
</dbReference>
<comment type="caution">
    <text evidence="1">The sequence shown here is derived from an EMBL/GenBank/DDBJ whole genome shotgun (WGS) entry which is preliminary data.</text>
</comment>
<dbReference type="Proteomes" id="UP000003688">
    <property type="component" value="Unassembled WGS sequence"/>
</dbReference>
<proteinExistence type="predicted"/>
<sequence length="32" mass="3636" precursor="true">MAGDKMVGIRIIGGLNQKWPVQNQKYFNEDQG</sequence>
<dbReference type="AlphaFoldDB" id="B9XAL3"/>